<dbReference type="InterPro" id="IPR041457">
    <property type="entry name" value="CxC2_KDZ-assoc"/>
</dbReference>
<sequence>MSKQTNSSQNGPQAKRTRLRAGFRLVHPIPSSSQPTSSSTSSLFVTPVDTNEVEGQNGGMQVEAGEMLVPDTNTTAKPKRHRYTTKSHHLTEWLQFRETFLDKVLRHDSLGSFFGQTSCSKCGEHDGVFKCKDCSEGSILKCLNCTIGIHHVLPLHCVEKWNGSFFAGPKNFVIFDTSGLHHLTIDYCQCGNEPLSSWAQLLRESWFPATLSHPQTAFTFDCLDMFHELMLQGNTNLYDYYHTLLRRSDNANLSTPVYRYPEIHRVFRMWRNLMSLKRAGCSHDPEGVWGTSQGELMVECLACPHPKRNLPDDWEKAGPLLFLYALFIAVNGNFKLKGKERHIKDVELMPGWGAYVPESEYQDHVENYVDEPEFGTRFFVLKTPQRGVQNERSTGRCFQPVFGDIQPHHCQKVGSHGDCMECQSNGSKPISGTTKR</sequence>
<accession>A0A0C9X4V4</accession>
<gene>
    <name evidence="2" type="ORF">K443DRAFT_135485</name>
</gene>
<evidence type="ECO:0000259" key="1">
    <source>
        <dbReference type="Pfam" id="PF18803"/>
    </source>
</evidence>
<dbReference type="EMBL" id="KN838998">
    <property type="protein sequence ID" value="KIJ91497.1"/>
    <property type="molecule type" value="Genomic_DNA"/>
</dbReference>
<dbReference type="STRING" id="1095629.A0A0C9X4V4"/>
<dbReference type="Proteomes" id="UP000054477">
    <property type="component" value="Unassembled WGS sequence"/>
</dbReference>
<name>A0A0C9X4V4_9AGAR</name>
<proteinExistence type="predicted"/>
<evidence type="ECO:0000313" key="3">
    <source>
        <dbReference type="Proteomes" id="UP000054477"/>
    </source>
</evidence>
<evidence type="ECO:0000313" key="2">
    <source>
        <dbReference type="EMBL" id="KIJ91497.1"/>
    </source>
</evidence>
<dbReference type="AlphaFoldDB" id="A0A0C9X4V4"/>
<dbReference type="HOGENOM" id="CLU_054688_0_0_1"/>
<dbReference type="Pfam" id="PF18803">
    <property type="entry name" value="CxC2"/>
    <property type="match status" value="1"/>
</dbReference>
<reference evidence="2 3" key="1">
    <citation type="submission" date="2014-04" db="EMBL/GenBank/DDBJ databases">
        <authorList>
            <consortium name="DOE Joint Genome Institute"/>
            <person name="Kuo A."/>
            <person name="Kohler A."/>
            <person name="Nagy L.G."/>
            <person name="Floudas D."/>
            <person name="Copeland A."/>
            <person name="Barry K.W."/>
            <person name="Cichocki N."/>
            <person name="Veneault-Fourrey C."/>
            <person name="LaButti K."/>
            <person name="Lindquist E.A."/>
            <person name="Lipzen A."/>
            <person name="Lundell T."/>
            <person name="Morin E."/>
            <person name="Murat C."/>
            <person name="Sun H."/>
            <person name="Tunlid A."/>
            <person name="Henrissat B."/>
            <person name="Grigoriev I.V."/>
            <person name="Hibbett D.S."/>
            <person name="Martin F."/>
            <person name="Nordberg H.P."/>
            <person name="Cantor M.N."/>
            <person name="Hua S.X."/>
        </authorList>
    </citation>
    <scope>NUCLEOTIDE SEQUENCE [LARGE SCALE GENOMIC DNA]</scope>
    <source>
        <strain evidence="2 3">LaAM-08-1</strain>
    </source>
</reference>
<feature type="domain" description="CxC2-like cysteine cluster KDZ transposase-associated" evidence="1">
    <location>
        <begin position="167"/>
        <end position="251"/>
    </location>
</feature>
<protein>
    <recommendedName>
        <fullName evidence="1">CxC2-like cysteine cluster KDZ transposase-associated domain-containing protein</fullName>
    </recommendedName>
</protein>
<dbReference type="OrthoDB" id="3004525at2759"/>
<keyword evidence="3" id="KW-1185">Reference proteome</keyword>
<organism evidence="2 3">
    <name type="scientific">Laccaria amethystina LaAM-08-1</name>
    <dbReference type="NCBI Taxonomy" id="1095629"/>
    <lineage>
        <taxon>Eukaryota</taxon>
        <taxon>Fungi</taxon>
        <taxon>Dikarya</taxon>
        <taxon>Basidiomycota</taxon>
        <taxon>Agaricomycotina</taxon>
        <taxon>Agaricomycetes</taxon>
        <taxon>Agaricomycetidae</taxon>
        <taxon>Agaricales</taxon>
        <taxon>Agaricineae</taxon>
        <taxon>Hydnangiaceae</taxon>
        <taxon>Laccaria</taxon>
    </lineage>
</organism>
<reference evidence="3" key="2">
    <citation type="submission" date="2015-01" db="EMBL/GenBank/DDBJ databases">
        <title>Evolutionary Origins and Diversification of the Mycorrhizal Mutualists.</title>
        <authorList>
            <consortium name="DOE Joint Genome Institute"/>
            <consortium name="Mycorrhizal Genomics Consortium"/>
            <person name="Kohler A."/>
            <person name="Kuo A."/>
            <person name="Nagy L.G."/>
            <person name="Floudas D."/>
            <person name="Copeland A."/>
            <person name="Barry K.W."/>
            <person name="Cichocki N."/>
            <person name="Veneault-Fourrey C."/>
            <person name="LaButti K."/>
            <person name="Lindquist E.A."/>
            <person name="Lipzen A."/>
            <person name="Lundell T."/>
            <person name="Morin E."/>
            <person name="Murat C."/>
            <person name="Riley R."/>
            <person name="Ohm R."/>
            <person name="Sun H."/>
            <person name="Tunlid A."/>
            <person name="Henrissat B."/>
            <person name="Grigoriev I.V."/>
            <person name="Hibbett D.S."/>
            <person name="Martin F."/>
        </authorList>
    </citation>
    <scope>NUCLEOTIDE SEQUENCE [LARGE SCALE GENOMIC DNA]</scope>
    <source>
        <strain evidence="3">LaAM-08-1</strain>
    </source>
</reference>